<gene>
    <name evidence="1" type="ORF">PFISCL1PPCAC_20975</name>
</gene>
<evidence type="ECO:0000313" key="2">
    <source>
        <dbReference type="Proteomes" id="UP001432322"/>
    </source>
</evidence>
<dbReference type="EMBL" id="BTSY01000005">
    <property type="protein sequence ID" value="GMT29678.1"/>
    <property type="molecule type" value="Genomic_DNA"/>
</dbReference>
<evidence type="ECO:0000313" key="1">
    <source>
        <dbReference type="EMBL" id="GMT29678.1"/>
    </source>
</evidence>
<proteinExistence type="predicted"/>
<accession>A0AAV5WG91</accession>
<comment type="caution">
    <text evidence="1">The sequence shown here is derived from an EMBL/GenBank/DDBJ whole genome shotgun (WGS) entry which is preliminary data.</text>
</comment>
<protein>
    <submittedName>
        <fullName evidence="1">Uncharacterized protein</fullName>
    </submittedName>
</protein>
<keyword evidence="2" id="KW-1185">Reference proteome</keyword>
<dbReference type="AlphaFoldDB" id="A0AAV5WG91"/>
<reference evidence="1" key="1">
    <citation type="submission" date="2023-10" db="EMBL/GenBank/DDBJ databases">
        <title>Genome assembly of Pristionchus species.</title>
        <authorList>
            <person name="Yoshida K."/>
            <person name="Sommer R.J."/>
        </authorList>
    </citation>
    <scope>NUCLEOTIDE SEQUENCE</scope>
    <source>
        <strain evidence="1">RS5133</strain>
    </source>
</reference>
<dbReference type="Proteomes" id="UP001432322">
    <property type="component" value="Unassembled WGS sequence"/>
</dbReference>
<sequence>MMKLFSIHNTSNHGERNKTFRSPSYRLHSMNSNTLVSRLDLISSENSLNSFSAYNNLMLFWSSKEDMHCFCSTFSLNLSASSNLAAVVN</sequence>
<name>A0AAV5WG91_9BILA</name>
<feature type="non-terminal residue" evidence="1">
    <location>
        <position position="89"/>
    </location>
</feature>
<organism evidence="1 2">
    <name type="scientific">Pristionchus fissidentatus</name>
    <dbReference type="NCBI Taxonomy" id="1538716"/>
    <lineage>
        <taxon>Eukaryota</taxon>
        <taxon>Metazoa</taxon>
        <taxon>Ecdysozoa</taxon>
        <taxon>Nematoda</taxon>
        <taxon>Chromadorea</taxon>
        <taxon>Rhabditida</taxon>
        <taxon>Rhabditina</taxon>
        <taxon>Diplogasteromorpha</taxon>
        <taxon>Diplogasteroidea</taxon>
        <taxon>Neodiplogasteridae</taxon>
        <taxon>Pristionchus</taxon>
    </lineage>
</organism>